<sequence>MLIHTTFSTYFYPKIHCTQKLKAVNSSSSDESTTLKDVPFHSQIQKKLKYPLNCNNKLCFCCSRRSFMAAVGAAALLPIHPSLASDDIDSMAMLNRWHPPRPDWYEEFYASAMNTSMKSYESEIEGYKSELFANLRGQAKQVLEIGIGTGPNLKYYASEAGTSVYGIDPNRKMEKYAQAAAEAAGLPPSNFKFLHAVSESLPLRDASVDAVIGTLVLCSVTDVNLTLQEIRRVLKPGGLYLFVEHVAAADGTILRFVQGLLDPLQQTLADGCHLTRKTGNDISKAGFSNVDSHQAVLSAASLINPHIIGLARN</sequence>
<dbReference type="GO" id="GO:0009820">
    <property type="term" value="P:alkaloid metabolic process"/>
    <property type="evidence" value="ECO:0007669"/>
    <property type="project" value="UniProtKB-KW"/>
</dbReference>
<dbReference type="InterPro" id="IPR029063">
    <property type="entry name" value="SAM-dependent_MTases_sf"/>
</dbReference>
<dbReference type="KEGG" id="nta:107784945"/>
<reference evidence="3" key="2">
    <citation type="submission" date="2025-08" db="UniProtKB">
        <authorList>
            <consortium name="RefSeq"/>
        </authorList>
    </citation>
    <scope>IDENTIFICATION</scope>
    <source>
        <tissue evidence="3">Leaf</tissue>
    </source>
</reference>
<dbReference type="RefSeq" id="XP_016461634.1">
    <property type="nucleotide sequence ID" value="XM_016606148.1"/>
</dbReference>
<dbReference type="STRING" id="4097.A0A1S3ZBB0"/>
<dbReference type="OrthoDB" id="416496at2759"/>
<dbReference type="OMA" id="PLWYYFG"/>
<protein>
    <submittedName>
        <fullName evidence="3">Methyltransferase-like protein 7B</fullName>
    </submittedName>
    <submittedName>
        <fullName evidence="3">Uncharacterized protein LOC107784945</fullName>
    </submittedName>
</protein>
<dbReference type="GeneID" id="107784945"/>
<dbReference type="PaxDb" id="4097-A0A1S3ZBB0"/>
<dbReference type="Proteomes" id="UP000790787">
    <property type="component" value="Chromosome 8"/>
</dbReference>
<dbReference type="SUPFAM" id="SSF53335">
    <property type="entry name" value="S-adenosyl-L-methionine-dependent methyltransferases"/>
    <property type="match status" value="1"/>
</dbReference>
<name>A0A1S3ZBB0_TOBAC</name>
<dbReference type="GO" id="GO:0008168">
    <property type="term" value="F:methyltransferase activity"/>
    <property type="evidence" value="ECO:0000318"/>
    <property type="project" value="GO_Central"/>
</dbReference>
<dbReference type="InterPro" id="IPR013216">
    <property type="entry name" value="Methyltransf_11"/>
</dbReference>
<evidence type="ECO:0000313" key="3">
    <source>
        <dbReference type="RefSeq" id="XP_016461634.1"/>
    </source>
</evidence>
<dbReference type="PANTHER" id="PTHR45036:SF1">
    <property type="entry name" value="METHYLTRANSFERASE LIKE 7A"/>
    <property type="match status" value="1"/>
</dbReference>
<evidence type="ECO:0000259" key="1">
    <source>
        <dbReference type="Pfam" id="PF08241"/>
    </source>
</evidence>
<keyword evidence="2" id="KW-1185">Reference proteome</keyword>
<evidence type="ECO:0000313" key="2">
    <source>
        <dbReference type="Proteomes" id="UP000790787"/>
    </source>
</evidence>
<organism evidence="2 3">
    <name type="scientific">Nicotiana tabacum</name>
    <name type="common">Common tobacco</name>
    <dbReference type="NCBI Taxonomy" id="4097"/>
    <lineage>
        <taxon>Eukaryota</taxon>
        <taxon>Viridiplantae</taxon>
        <taxon>Streptophyta</taxon>
        <taxon>Embryophyta</taxon>
        <taxon>Tracheophyta</taxon>
        <taxon>Spermatophyta</taxon>
        <taxon>Magnoliopsida</taxon>
        <taxon>eudicotyledons</taxon>
        <taxon>Gunneridae</taxon>
        <taxon>Pentapetalae</taxon>
        <taxon>asterids</taxon>
        <taxon>lamiids</taxon>
        <taxon>Solanales</taxon>
        <taxon>Solanaceae</taxon>
        <taxon>Nicotianoideae</taxon>
        <taxon>Nicotianeae</taxon>
        <taxon>Nicotiana</taxon>
    </lineage>
</organism>
<dbReference type="Gene3D" id="3.40.50.150">
    <property type="entry name" value="Vaccinia Virus protein VP39"/>
    <property type="match status" value="1"/>
</dbReference>
<dbReference type="SMR" id="A0A1S3ZBB0"/>
<proteinExistence type="predicted"/>
<dbReference type="GO" id="GO:0008757">
    <property type="term" value="F:S-adenosylmethionine-dependent methyltransferase activity"/>
    <property type="evidence" value="ECO:0007669"/>
    <property type="project" value="InterPro"/>
</dbReference>
<dbReference type="PANTHER" id="PTHR45036">
    <property type="entry name" value="METHYLTRANSFERASE LIKE 7B"/>
    <property type="match status" value="1"/>
</dbReference>
<dbReference type="Pfam" id="PF08241">
    <property type="entry name" value="Methyltransf_11"/>
    <property type="match status" value="1"/>
</dbReference>
<feature type="domain" description="Methyltransferase type 11" evidence="1">
    <location>
        <begin position="143"/>
        <end position="242"/>
    </location>
</feature>
<dbReference type="RefSeq" id="XP_016461634.1">
    <property type="nucleotide sequence ID" value="XM_016606148.2"/>
</dbReference>
<dbReference type="InterPro" id="IPR052356">
    <property type="entry name" value="Thiol_S-MT"/>
</dbReference>
<dbReference type="CDD" id="cd02440">
    <property type="entry name" value="AdoMet_MTases"/>
    <property type="match status" value="1"/>
</dbReference>
<accession>A0A1S3ZBB0</accession>
<dbReference type="AlphaFoldDB" id="A0A1S3ZBB0"/>
<gene>
    <name evidence="3" type="primary">LOC107784945</name>
</gene>
<reference evidence="2" key="1">
    <citation type="journal article" date="2014" name="Nat. Commun.">
        <title>The tobacco genome sequence and its comparison with those of tomato and potato.</title>
        <authorList>
            <person name="Sierro N."/>
            <person name="Battey J.N."/>
            <person name="Ouadi S."/>
            <person name="Bakaher N."/>
            <person name="Bovet L."/>
            <person name="Willig A."/>
            <person name="Goepfert S."/>
            <person name="Peitsch M.C."/>
            <person name="Ivanov N.V."/>
        </authorList>
    </citation>
    <scope>NUCLEOTIDE SEQUENCE [LARGE SCALE GENOMIC DNA]</scope>
</reference>